<dbReference type="Proteomes" id="UP000186631">
    <property type="component" value="Unassembled WGS sequence"/>
</dbReference>
<organism evidence="2 4">
    <name type="scientific">Phocaeicola vulgatus</name>
    <name type="common">Bacteroides vulgatus</name>
    <dbReference type="NCBI Taxonomy" id="821"/>
    <lineage>
        <taxon>Bacteria</taxon>
        <taxon>Pseudomonadati</taxon>
        <taxon>Bacteroidota</taxon>
        <taxon>Bacteroidia</taxon>
        <taxon>Bacteroidales</taxon>
        <taxon>Bacteroidaceae</taxon>
        <taxon>Phocaeicola</taxon>
    </lineage>
</organism>
<protein>
    <recommendedName>
        <fullName evidence="7">DUF4595 domain-containing protein</fullName>
    </recommendedName>
</protein>
<reference evidence="2 4" key="1">
    <citation type="journal article" date="2016" name="Nat. Biotechnol.">
        <title>Measurement of bacterial replication rates in microbial communities.</title>
        <authorList>
            <person name="Brown C.T."/>
            <person name="Olm M.R."/>
            <person name="Thomas B.C."/>
            <person name="Banfield J.F."/>
        </authorList>
    </citation>
    <scope>NUCLEOTIDE SEQUENCE [LARGE SCALE GENOMIC DNA]</scope>
    <source>
        <strain evidence="2">42_262</strain>
    </source>
</reference>
<dbReference type="Pfam" id="PF22054">
    <property type="entry name" value="BVU_2266-like"/>
    <property type="match status" value="1"/>
</dbReference>
<proteinExistence type="predicted"/>
<evidence type="ECO:0000313" key="3">
    <source>
        <dbReference type="EMBL" id="QEW37728.1"/>
    </source>
</evidence>
<name>A0A1Q6JKA7_PHOVU</name>
<dbReference type="Proteomes" id="UP000326091">
    <property type="component" value="Chromosome"/>
</dbReference>
<dbReference type="EMBL" id="CP043529">
    <property type="protein sequence ID" value="QEW37728.1"/>
    <property type="molecule type" value="Genomic_DNA"/>
</dbReference>
<evidence type="ECO:0000313" key="5">
    <source>
        <dbReference type="Proteomes" id="UP000326091"/>
    </source>
</evidence>
<evidence type="ECO:0000313" key="6">
    <source>
        <dbReference type="Proteomes" id="UP000583639"/>
    </source>
</evidence>
<dbReference type="Proteomes" id="UP000583639">
    <property type="component" value="Unassembled WGS sequence"/>
</dbReference>
<evidence type="ECO:0000313" key="2">
    <source>
        <dbReference type="EMBL" id="OKZ53508.1"/>
    </source>
</evidence>
<evidence type="ECO:0008006" key="7">
    <source>
        <dbReference type="Google" id="ProtNLM"/>
    </source>
</evidence>
<dbReference type="RefSeq" id="WP_117829643.1">
    <property type="nucleotide sequence ID" value="NZ_CP043529.1"/>
</dbReference>
<dbReference type="EMBL" id="JABDSI010000085">
    <property type="protein sequence ID" value="NMW39452.1"/>
    <property type="molecule type" value="Genomic_DNA"/>
</dbReference>
<dbReference type="AlphaFoldDB" id="A0A1Q6JKA7"/>
<dbReference type="Gene3D" id="2.40.160.150">
    <property type="match status" value="1"/>
</dbReference>
<dbReference type="InterPro" id="IPR054411">
    <property type="entry name" value="BVU_2266-like"/>
</dbReference>
<evidence type="ECO:0000313" key="1">
    <source>
        <dbReference type="EMBL" id="NMW39452.1"/>
    </source>
</evidence>
<sequence length="274" mass="31734">MKIKLFVKYISLLVLLFVADGCKEKKADTYVTKVTDLTGEEEQVLKLEYDRDGKIIKYGDTPVRYEGDQITIGQMNCLNTGNKLCNVTFQIGKGKARESRARCMLKVGEEVYEADKQTVYDYKGDTIFINSDYRATSDYRFLKKVQGKYVFDQLGRLKEVMTVFTEANDSVSSCHTYYNYDNNINYQANLNLQAYVIDYDGVDSFFYFLLNLGQLRNRTALPNDIGYCMNHGLSTYNVHANYRLDDENPVRIEVLYNYTKLLSRIDLSYNHPLN</sequence>
<reference evidence="1 6" key="3">
    <citation type="submission" date="2020-04" db="EMBL/GenBank/DDBJ databases">
        <title>A novel gut-associated lysogenic phage, Bacteroides phage BV01, alters the host transcriptome and bile acid metabolism in Bacteroides vulgatus.</title>
        <authorList>
            <person name="Campbell D.E."/>
            <person name="Ly L."/>
            <person name="Ridlon J.M."/>
            <person name="Hsiao A."/>
            <person name="Degnan P.H."/>
        </authorList>
    </citation>
    <scope>NUCLEOTIDE SEQUENCE [LARGE SCALE GENOMIC DNA]</scope>
    <source>
        <strain evidence="1 6">VPI-BV8526</strain>
    </source>
</reference>
<accession>A0A1Q6JKA7</accession>
<evidence type="ECO:0000313" key="4">
    <source>
        <dbReference type="Proteomes" id="UP000186631"/>
    </source>
</evidence>
<gene>
    <name evidence="2" type="ORF">BHV80_04020</name>
    <name evidence="1" type="ORF">HKQ55_04585</name>
    <name evidence="3" type="ORF">VIC01_03321</name>
</gene>
<reference evidence="3 5" key="2">
    <citation type="submission" date="2019-09" db="EMBL/GenBank/DDBJ databases">
        <title>Commensal-derived Metabolites Govern Vibrio cholerae Pathogenesis in Host.</title>
        <authorList>
            <person name="Yoon S.S."/>
            <person name="Yoon M.Y."/>
        </authorList>
    </citation>
    <scope>NUCLEOTIDE SEQUENCE [LARGE SCALE GENOMIC DNA]</scope>
    <source>
        <strain evidence="3 5">VIC01</strain>
    </source>
</reference>
<dbReference type="EMBL" id="MNQV01000089">
    <property type="protein sequence ID" value="OKZ53508.1"/>
    <property type="molecule type" value="Genomic_DNA"/>
</dbReference>